<dbReference type="Proteomes" id="UP000598174">
    <property type="component" value="Unassembled WGS sequence"/>
</dbReference>
<sequence length="78" mass="8307">MRITAVLPSPTNLAAASHAPTPRVGCRRHTPRNARPPHPRTPTRTSSANQLHHATTASRGANQLHHATTASRGANQLP</sequence>
<proteinExistence type="predicted"/>
<evidence type="ECO:0000313" key="3">
    <source>
        <dbReference type="Proteomes" id="UP000598174"/>
    </source>
</evidence>
<evidence type="ECO:0000313" key="2">
    <source>
        <dbReference type="EMBL" id="GIE11028.1"/>
    </source>
</evidence>
<feature type="compositionally biased region" description="Polar residues" evidence="1">
    <location>
        <begin position="46"/>
        <end position="78"/>
    </location>
</feature>
<gene>
    <name evidence="2" type="ORF">Afe05nite_28680</name>
</gene>
<accession>A0A919MCS8</accession>
<feature type="region of interest" description="Disordered" evidence="1">
    <location>
        <begin position="1"/>
        <end position="78"/>
    </location>
</feature>
<keyword evidence="3" id="KW-1185">Reference proteome</keyword>
<feature type="compositionally biased region" description="Basic residues" evidence="1">
    <location>
        <begin position="25"/>
        <end position="38"/>
    </location>
</feature>
<evidence type="ECO:0000256" key="1">
    <source>
        <dbReference type="SAM" id="MobiDB-lite"/>
    </source>
</evidence>
<organism evidence="2 3">
    <name type="scientific">Paractinoplanes ferrugineus</name>
    <dbReference type="NCBI Taxonomy" id="113564"/>
    <lineage>
        <taxon>Bacteria</taxon>
        <taxon>Bacillati</taxon>
        <taxon>Actinomycetota</taxon>
        <taxon>Actinomycetes</taxon>
        <taxon>Micromonosporales</taxon>
        <taxon>Micromonosporaceae</taxon>
        <taxon>Paractinoplanes</taxon>
    </lineage>
</organism>
<protein>
    <submittedName>
        <fullName evidence="2">Uncharacterized protein</fullName>
    </submittedName>
</protein>
<name>A0A919MCS8_9ACTN</name>
<dbReference type="EMBL" id="BOMM01000022">
    <property type="protein sequence ID" value="GIE11028.1"/>
    <property type="molecule type" value="Genomic_DNA"/>
</dbReference>
<reference evidence="2" key="1">
    <citation type="submission" date="2021-01" db="EMBL/GenBank/DDBJ databases">
        <title>Whole genome shotgun sequence of Actinoplanes ferrugineus NBRC 15555.</title>
        <authorList>
            <person name="Komaki H."/>
            <person name="Tamura T."/>
        </authorList>
    </citation>
    <scope>NUCLEOTIDE SEQUENCE</scope>
    <source>
        <strain evidence="2">NBRC 15555</strain>
    </source>
</reference>
<dbReference type="AlphaFoldDB" id="A0A919MCS8"/>
<comment type="caution">
    <text evidence="2">The sequence shown here is derived from an EMBL/GenBank/DDBJ whole genome shotgun (WGS) entry which is preliminary data.</text>
</comment>